<comment type="caution">
    <text evidence="1">The sequence shown here is derived from an EMBL/GenBank/DDBJ whole genome shotgun (WGS) entry which is preliminary data.</text>
</comment>
<protein>
    <submittedName>
        <fullName evidence="1">Uncharacterized protein</fullName>
    </submittedName>
</protein>
<name>A0A8J2SSL6_9STRA</name>
<proteinExistence type="predicted"/>
<gene>
    <name evidence="1" type="ORF">PECAL_5P06560</name>
</gene>
<organism evidence="1 2">
    <name type="scientific">Pelagomonas calceolata</name>
    <dbReference type="NCBI Taxonomy" id="35677"/>
    <lineage>
        <taxon>Eukaryota</taxon>
        <taxon>Sar</taxon>
        <taxon>Stramenopiles</taxon>
        <taxon>Ochrophyta</taxon>
        <taxon>Pelagophyceae</taxon>
        <taxon>Pelagomonadales</taxon>
        <taxon>Pelagomonadaceae</taxon>
        <taxon>Pelagomonas</taxon>
    </lineage>
</organism>
<dbReference type="AlphaFoldDB" id="A0A8J2SSL6"/>
<reference evidence="1" key="1">
    <citation type="submission" date="2021-11" db="EMBL/GenBank/DDBJ databases">
        <authorList>
            <consortium name="Genoscope - CEA"/>
            <person name="William W."/>
        </authorList>
    </citation>
    <scope>NUCLEOTIDE SEQUENCE</scope>
</reference>
<dbReference type="Proteomes" id="UP000789595">
    <property type="component" value="Unassembled WGS sequence"/>
</dbReference>
<evidence type="ECO:0000313" key="2">
    <source>
        <dbReference type="Proteomes" id="UP000789595"/>
    </source>
</evidence>
<keyword evidence="2" id="KW-1185">Reference proteome</keyword>
<evidence type="ECO:0000313" key="1">
    <source>
        <dbReference type="EMBL" id="CAH0376101.1"/>
    </source>
</evidence>
<accession>A0A8J2SSL6</accession>
<dbReference type="EMBL" id="CAKKNE010000005">
    <property type="protein sequence ID" value="CAH0376101.1"/>
    <property type="molecule type" value="Genomic_DNA"/>
</dbReference>
<sequence>MTFGLTLWELLCGKRAVIQTSDHDDVLDVCSGHVVVIDAANQAKFEPGKSVNDAVKTVGLRVVAAVLANAEPAVIIDGQHAAPGAGKLGKAHLRARALGVNVPAEDSEARYRRGAEWFDRDALGDEFRRFRERVQHFCTAMGIYCHLCHAASSEAEAGGTWLTQSVTINGTPYPAASVALMGLDKDQLAYGCVRSVACLENTKQTGDFFYQFVELDDVLARLELRGVSELRALNFWLGHNDRPPPVESCQALADTPWASATAAAAALLANNGTLSKIMRRRVIVLGQTLDFVRRFSAKARAAGYEGALEGLVYLAGRDGNDTAVMDTRDYNRFFAPAFGAHGSPTRAAMALSLKYYAEEMKNGGARALVGPDAQHVQLRAARESFRQAPFPQGLLDADTDEEALEWLSSQFGGNLLPAEGETGYERALEKVKAVRELREDS</sequence>